<feature type="region of interest" description="Disordered" evidence="1">
    <location>
        <begin position="1"/>
        <end position="25"/>
    </location>
</feature>
<dbReference type="AlphaFoldDB" id="A0A317TAC5"/>
<evidence type="ECO:0000313" key="4">
    <source>
        <dbReference type="Proteomes" id="UP000246278"/>
    </source>
</evidence>
<keyword evidence="2" id="KW-0812">Transmembrane</keyword>
<dbReference type="Proteomes" id="UP000246278">
    <property type="component" value="Unassembled WGS sequence"/>
</dbReference>
<evidence type="ECO:0008006" key="5">
    <source>
        <dbReference type="Google" id="ProtNLM"/>
    </source>
</evidence>
<evidence type="ECO:0000313" key="3">
    <source>
        <dbReference type="EMBL" id="PWW82556.1"/>
    </source>
</evidence>
<comment type="caution">
    <text evidence="3">The sequence shown here is derived from an EMBL/GenBank/DDBJ whole genome shotgun (WGS) entry which is preliminary data.</text>
</comment>
<protein>
    <recommendedName>
        <fullName evidence="5">DUF883 domain-containing protein</fullName>
    </recommendedName>
</protein>
<evidence type="ECO:0000256" key="1">
    <source>
        <dbReference type="SAM" id="MobiDB-lite"/>
    </source>
</evidence>
<feature type="transmembrane region" description="Helical" evidence="2">
    <location>
        <begin position="66"/>
        <end position="84"/>
    </location>
</feature>
<sequence>MQEIPGNQNINGESEPNSSVKSHIPEQVEVISDNISKMYNQFKESEQYEGIQDKASKVKEYIKENPVPSVLISLGTGIILGLLFHRKR</sequence>
<dbReference type="OrthoDB" id="595238at2"/>
<gene>
    <name evidence="3" type="ORF">CR164_04370</name>
</gene>
<evidence type="ECO:0000256" key="2">
    <source>
        <dbReference type="SAM" id="Phobius"/>
    </source>
</evidence>
<dbReference type="EMBL" id="PDNZ01000003">
    <property type="protein sequence ID" value="PWW82556.1"/>
    <property type="molecule type" value="Genomic_DNA"/>
</dbReference>
<keyword evidence="4" id="KW-1185">Reference proteome</keyword>
<reference evidence="4" key="1">
    <citation type="submission" date="2017-10" db="EMBL/GenBank/DDBJ databases">
        <authorList>
            <person name="Gaisin V.A."/>
            <person name="Rysina M.S."/>
            <person name="Grouzdev D.S."/>
        </authorList>
    </citation>
    <scope>NUCLEOTIDE SEQUENCE [LARGE SCALE GENOMIC DNA]</scope>
    <source>
        <strain evidence="4">V1</strain>
    </source>
</reference>
<name>A0A317TAC5_9CHLB</name>
<keyword evidence="2" id="KW-0472">Membrane</keyword>
<feature type="compositionally biased region" description="Polar residues" evidence="1">
    <location>
        <begin position="1"/>
        <end position="21"/>
    </location>
</feature>
<accession>A0A317TAC5</accession>
<organism evidence="3 4">
    <name type="scientific">Prosthecochloris marina</name>
    <dbReference type="NCBI Taxonomy" id="2017681"/>
    <lineage>
        <taxon>Bacteria</taxon>
        <taxon>Pseudomonadati</taxon>
        <taxon>Chlorobiota</taxon>
        <taxon>Chlorobiia</taxon>
        <taxon>Chlorobiales</taxon>
        <taxon>Chlorobiaceae</taxon>
        <taxon>Prosthecochloris</taxon>
    </lineage>
</organism>
<keyword evidence="2" id="KW-1133">Transmembrane helix</keyword>
<proteinExistence type="predicted"/>